<dbReference type="SUPFAM" id="SSF57829">
    <property type="entry name" value="Zn-binding ribosomal proteins"/>
    <property type="match status" value="1"/>
</dbReference>
<dbReference type="Pfam" id="PF01783">
    <property type="entry name" value="Ribosomal_L32p"/>
    <property type="match status" value="1"/>
</dbReference>
<evidence type="ECO:0000256" key="4">
    <source>
        <dbReference type="ARBA" id="ARBA00022980"/>
    </source>
</evidence>
<dbReference type="EMBL" id="JAHUTI010079008">
    <property type="protein sequence ID" value="MED6257238.1"/>
    <property type="molecule type" value="Genomic_DNA"/>
</dbReference>
<keyword evidence="12" id="KW-1185">Reference proteome</keyword>
<feature type="region of interest" description="Disordered" evidence="10">
    <location>
        <begin position="154"/>
        <end position="179"/>
    </location>
</feature>
<keyword evidence="5" id="KW-0496">Mitochondrion</keyword>
<dbReference type="InterPro" id="IPR051991">
    <property type="entry name" value="Mitoribosomal_protein_bL32"/>
</dbReference>
<keyword evidence="3" id="KW-0809">Transit peptide</keyword>
<gene>
    <name evidence="11" type="primary">MRPL32</name>
    <name evidence="11" type="ORF">ATANTOWER_015982</name>
</gene>
<evidence type="ECO:0000256" key="9">
    <source>
        <dbReference type="ARBA" id="ARBA00045766"/>
    </source>
</evidence>
<evidence type="ECO:0000256" key="10">
    <source>
        <dbReference type="SAM" id="MobiDB-lite"/>
    </source>
</evidence>
<comment type="caution">
    <text evidence="11">The sequence shown here is derived from an EMBL/GenBank/DDBJ whole genome shotgun (WGS) entry which is preliminary data.</text>
</comment>
<keyword evidence="4 11" id="KW-0689">Ribosomal protein</keyword>
<feature type="compositionally biased region" description="Basic residues" evidence="10">
    <location>
        <begin position="170"/>
        <end position="179"/>
    </location>
</feature>
<evidence type="ECO:0000313" key="11">
    <source>
        <dbReference type="EMBL" id="MED6257238.1"/>
    </source>
</evidence>
<evidence type="ECO:0000256" key="7">
    <source>
        <dbReference type="ARBA" id="ARBA00039935"/>
    </source>
</evidence>
<feature type="compositionally biased region" description="Basic and acidic residues" evidence="10">
    <location>
        <begin position="159"/>
        <end position="169"/>
    </location>
</feature>
<dbReference type="InterPro" id="IPR002677">
    <property type="entry name" value="Ribosomal_bL32"/>
</dbReference>
<evidence type="ECO:0000256" key="2">
    <source>
        <dbReference type="ARBA" id="ARBA00008560"/>
    </source>
</evidence>
<proteinExistence type="inferred from homology"/>
<comment type="function">
    <text evidence="9">Component of the mitochondrial large ribosomal subunit (mt-LSU). The mitochondrial ribosome (mitoribosome) is a large ribonucleoprotein complex responsible for the synthesis of proteins inside mitochondria.</text>
</comment>
<name>A0ABU7C301_9TELE</name>
<keyword evidence="6" id="KW-0687">Ribonucleoprotein</keyword>
<dbReference type="GO" id="GO:0005840">
    <property type="term" value="C:ribosome"/>
    <property type="evidence" value="ECO:0007669"/>
    <property type="project" value="UniProtKB-KW"/>
</dbReference>
<comment type="subcellular location">
    <subcellularLocation>
        <location evidence="1">Mitochondrion</location>
    </subcellularLocation>
</comment>
<sequence length="179" mass="20869">MKRMIFSVLVHNLRCSLLRIENRLLQITGLDAQLAPSLAVNGPSLLPRIDQDSQHDEEQTTSLLDSILWMAAPKKRRTIEVNRTRRRDERKFDKVKYNIEPCPECGHLKQNYILCGFCYAKVCRETALIRQQIKEMEGGPLRAPTVETVVLYEGETPSEQDREKRIVERPRKRPAWFSH</sequence>
<evidence type="ECO:0000313" key="12">
    <source>
        <dbReference type="Proteomes" id="UP001345963"/>
    </source>
</evidence>
<organism evidence="11 12">
    <name type="scientific">Ataeniobius toweri</name>
    <dbReference type="NCBI Taxonomy" id="208326"/>
    <lineage>
        <taxon>Eukaryota</taxon>
        <taxon>Metazoa</taxon>
        <taxon>Chordata</taxon>
        <taxon>Craniata</taxon>
        <taxon>Vertebrata</taxon>
        <taxon>Euteleostomi</taxon>
        <taxon>Actinopterygii</taxon>
        <taxon>Neopterygii</taxon>
        <taxon>Teleostei</taxon>
        <taxon>Neoteleostei</taxon>
        <taxon>Acanthomorphata</taxon>
        <taxon>Ovalentaria</taxon>
        <taxon>Atherinomorphae</taxon>
        <taxon>Cyprinodontiformes</taxon>
        <taxon>Goodeidae</taxon>
        <taxon>Ataeniobius</taxon>
    </lineage>
</organism>
<comment type="similarity">
    <text evidence="2">Belongs to the bacterial ribosomal protein bL32 family.</text>
</comment>
<evidence type="ECO:0000256" key="3">
    <source>
        <dbReference type="ARBA" id="ARBA00022946"/>
    </source>
</evidence>
<evidence type="ECO:0000256" key="6">
    <source>
        <dbReference type="ARBA" id="ARBA00023274"/>
    </source>
</evidence>
<accession>A0ABU7C301</accession>
<evidence type="ECO:0000256" key="5">
    <source>
        <dbReference type="ARBA" id="ARBA00023128"/>
    </source>
</evidence>
<evidence type="ECO:0000256" key="1">
    <source>
        <dbReference type="ARBA" id="ARBA00004173"/>
    </source>
</evidence>
<dbReference type="InterPro" id="IPR011332">
    <property type="entry name" value="Ribosomal_zn-bd"/>
</dbReference>
<evidence type="ECO:0000256" key="8">
    <source>
        <dbReference type="ARBA" id="ARBA00042577"/>
    </source>
</evidence>
<dbReference type="PANTHER" id="PTHR21026:SF2">
    <property type="entry name" value="LARGE RIBOSOMAL SUBUNIT PROTEIN BL32M"/>
    <property type="match status" value="1"/>
</dbReference>
<protein>
    <recommendedName>
        <fullName evidence="7">Large ribosomal subunit protein bL32m</fullName>
    </recommendedName>
    <alternativeName>
        <fullName evidence="8">39S ribosomal protein L32, mitochondrial</fullName>
    </alternativeName>
</protein>
<dbReference type="PANTHER" id="PTHR21026">
    <property type="entry name" value="39S RIBOSOMAL PROTEIN L32, MITOCHONDRIAL"/>
    <property type="match status" value="1"/>
</dbReference>
<reference evidence="11 12" key="1">
    <citation type="submission" date="2021-07" db="EMBL/GenBank/DDBJ databases">
        <authorList>
            <person name="Palmer J.M."/>
        </authorList>
    </citation>
    <scope>NUCLEOTIDE SEQUENCE [LARGE SCALE GENOMIC DNA]</scope>
    <source>
        <strain evidence="11 12">AT_MEX2019</strain>
        <tissue evidence="11">Muscle</tissue>
    </source>
</reference>
<dbReference type="Proteomes" id="UP001345963">
    <property type="component" value="Unassembled WGS sequence"/>
</dbReference>